<evidence type="ECO:0000256" key="4">
    <source>
        <dbReference type="ARBA" id="ARBA00007439"/>
    </source>
</evidence>
<dbReference type="AlphaFoldDB" id="A0A8J3C732"/>
<dbReference type="EMBL" id="BMMK01000005">
    <property type="protein sequence ID" value="GGM46205.1"/>
    <property type="molecule type" value="Genomic_DNA"/>
</dbReference>
<evidence type="ECO:0000313" key="9">
    <source>
        <dbReference type="Proteomes" id="UP000637578"/>
    </source>
</evidence>
<comment type="pathway">
    <text evidence="3 7">Amino-sugar metabolism; N-acetylneuraminate degradation; D-fructose 6-phosphate from N-acetylneuraminate: step 3/5.</text>
</comment>
<accession>A0A8J3C732</accession>
<dbReference type="Pfam" id="PF04131">
    <property type="entry name" value="NanE"/>
    <property type="match status" value="1"/>
</dbReference>
<dbReference type="PANTHER" id="PTHR36204">
    <property type="entry name" value="N-ACETYLMANNOSAMINE-6-PHOSPHATE 2-EPIMERASE-RELATED"/>
    <property type="match status" value="1"/>
</dbReference>
<name>A0A8J3C732_9PSEU</name>
<dbReference type="InterPro" id="IPR013785">
    <property type="entry name" value="Aldolase_TIM"/>
</dbReference>
<dbReference type="InterPro" id="IPR007260">
    <property type="entry name" value="NanE"/>
</dbReference>
<evidence type="ECO:0000256" key="2">
    <source>
        <dbReference type="ARBA" id="ARBA00002147"/>
    </source>
</evidence>
<reference evidence="8" key="2">
    <citation type="submission" date="2020-09" db="EMBL/GenBank/DDBJ databases">
        <authorList>
            <person name="Sun Q."/>
            <person name="Zhou Y."/>
        </authorList>
    </citation>
    <scope>NUCLEOTIDE SEQUENCE</scope>
    <source>
        <strain evidence="8">CGMCC 4.5737</strain>
    </source>
</reference>
<organism evidence="8 9">
    <name type="scientific">Longimycelium tulufanense</name>
    <dbReference type="NCBI Taxonomy" id="907463"/>
    <lineage>
        <taxon>Bacteria</taxon>
        <taxon>Bacillati</taxon>
        <taxon>Actinomycetota</taxon>
        <taxon>Actinomycetes</taxon>
        <taxon>Pseudonocardiales</taxon>
        <taxon>Pseudonocardiaceae</taxon>
        <taxon>Longimycelium</taxon>
    </lineage>
</organism>
<dbReference type="SUPFAM" id="SSF51366">
    <property type="entry name" value="Ribulose-phoshate binding barrel"/>
    <property type="match status" value="1"/>
</dbReference>
<keyword evidence="5 7" id="KW-0413">Isomerase</keyword>
<proteinExistence type="inferred from homology"/>
<reference evidence="8" key="1">
    <citation type="journal article" date="2014" name="Int. J. Syst. Evol. Microbiol.">
        <title>Complete genome sequence of Corynebacterium casei LMG S-19264T (=DSM 44701T), isolated from a smear-ripened cheese.</title>
        <authorList>
            <consortium name="US DOE Joint Genome Institute (JGI-PGF)"/>
            <person name="Walter F."/>
            <person name="Albersmeier A."/>
            <person name="Kalinowski J."/>
            <person name="Ruckert C."/>
        </authorList>
    </citation>
    <scope>NUCLEOTIDE SEQUENCE</scope>
    <source>
        <strain evidence="8">CGMCC 4.5737</strain>
    </source>
</reference>
<comment type="catalytic activity">
    <reaction evidence="1 7">
        <text>an N-acyl-D-glucosamine 6-phosphate = an N-acyl-D-mannosamine 6-phosphate</text>
        <dbReference type="Rhea" id="RHEA:23932"/>
        <dbReference type="ChEBI" id="CHEBI:57599"/>
        <dbReference type="ChEBI" id="CHEBI:57666"/>
        <dbReference type="EC" id="5.1.3.9"/>
    </reaction>
</comment>
<sequence length="222" mass="22854">MPDALSRIRRGLVVSCQAPEDSPLRATVHMVAMARAVAAAGAVGVRANGVADVRAIRSALELPVIGLWKDGRAGVYITPTPKHALTIAEAGADVVAVDGTRRPRPDGLPLADTIEAVHDVGKLVMADVADLDDGLAAEDAGADVVSTTLAGYTGETVPAGPDLDLVAALAARLRIPVVSEGRITTPAQARQALDLGAWSVVVGTAITAPQWIAERFVAAVRR</sequence>
<evidence type="ECO:0000256" key="6">
    <source>
        <dbReference type="ARBA" id="ARBA00023277"/>
    </source>
</evidence>
<dbReference type="UniPathway" id="UPA00629">
    <property type="reaction ID" value="UER00682"/>
</dbReference>
<dbReference type="Proteomes" id="UP000637578">
    <property type="component" value="Unassembled WGS sequence"/>
</dbReference>
<dbReference type="CDD" id="cd04729">
    <property type="entry name" value="NanE"/>
    <property type="match status" value="1"/>
</dbReference>
<dbReference type="Gene3D" id="3.20.20.70">
    <property type="entry name" value="Aldolase class I"/>
    <property type="match status" value="1"/>
</dbReference>
<comment type="caution">
    <text evidence="8">The sequence shown here is derived from an EMBL/GenBank/DDBJ whole genome shotgun (WGS) entry which is preliminary data.</text>
</comment>
<comment type="similarity">
    <text evidence="4 7">Belongs to the NanE family.</text>
</comment>
<dbReference type="NCBIfam" id="NF002231">
    <property type="entry name" value="PRK01130.1"/>
    <property type="match status" value="1"/>
</dbReference>
<dbReference type="PANTHER" id="PTHR36204:SF1">
    <property type="entry name" value="N-ACETYLMANNOSAMINE-6-PHOSPHATE 2-EPIMERASE-RELATED"/>
    <property type="match status" value="1"/>
</dbReference>
<keyword evidence="9" id="KW-1185">Reference proteome</keyword>
<comment type="function">
    <text evidence="2 7">Converts N-acetylmannosamine-6-phosphate (ManNAc-6-P) to N-acetylglucosamine-6-phosphate (GlcNAc-6-P).</text>
</comment>
<dbReference type="HAMAP" id="MF_01235">
    <property type="entry name" value="ManNAc6P_epimer"/>
    <property type="match status" value="1"/>
</dbReference>
<dbReference type="EC" id="5.1.3.9" evidence="7"/>
<dbReference type="GO" id="GO:0047465">
    <property type="term" value="F:N-acylglucosamine-6-phosphate 2-epimerase activity"/>
    <property type="evidence" value="ECO:0007669"/>
    <property type="project" value="UniProtKB-EC"/>
</dbReference>
<dbReference type="GO" id="GO:0005975">
    <property type="term" value="P:carbohydrate metabolic process"/>
    <property type="evidence" value="ECO:0007669"/>
    <property type="project" value="UniProtKB-UniRule"/>
</dbReference>
<dbReference type="GO" id="GO:0005829">
    <property type="term" value="C:cytosol"/>
    <property type="evidence" value="ECO:0007669"/>
    <property type="project" value="TreeGrafter"/>
</dbReference>
<evidence type="ECO:0000256" key="7">
    <source>
        <dbReference type="HAMAP-Rule" id="MF_01235"/>
    </source>
</evidence>
<keyword evidence="6 7" id="KW-0119">Carbohydrate metabolism</keyword>
<protein>
    <recommendedName>
        <fullName evidence="7">Putative N-acetylmannosamine-6-phosphate 2-epimerase</fullName>
        <ecNumber evidence="7">5.1.3.9</ecNumber>
    </recommendedName>
    <alternativeName>
        <fullName evidence="7">ManNAc-6-P epimerase</fullName>
    </alternativeName>
</protein>
<evidence type="ECO:0000313" key="8">
    <source>
        <dbReference type="EMBL" id="GGM46205.1"/>
    </source>
</evidence>
<evidence type="ECO:0000256" key="1">
    <source>
        <dbReference type="ARBA" id="ARBA00000056"/>
    </source>
</evidence>
<dbReference type="InterPro" id="IPR011060">
    <property type="entry name" value="RibuloseP-bd_barrel"/>
</dbReference>
<dbReference type="GO" id="GO:0019262">
    <property type="term" value="P:N-acetylneuraminate catabolic process"/>
    <property type="evidence" value="ECO:0007669"/>
    <property type="project" value="UniProtKB-UniRule"/>
</dbReference>
<evidence type="ECO:0000256" key="3">
    <source>
        <dbReference type="ARBA" id="ARBA00005081"/>
    </source>
</evidence>
<evidence type="ECO:0000256" key="5">
    <source>
        <dbReference type="ARBA" id="ARBA00023235"/>
    </source>
</evidence>
<gene>
    <name evidence="7 8" type="primary">nanE</name>
    <name evidence="8" type="ORF">GCM10012275_16540</name>
</gene>
<dbReference type="GO" id="GO:0006053">
    <property type="term" value="P:N-acetylmannosamine catabolic process"/>
    <property type="evidence" value="ECO:0007669"/>
    <property type="project" value="TreeGrafter"/>
</dbReference>